<dbReference type="PANTHER" id="PTHR45846:SF1">
    <property type="entry name" value="TRNA-DIHYDROURIDINE(47) SYNTHASE [NAD(P)(+)]-LIKE"/>
    <property type="match status" value="1"/>
</dbReference>
<dbReference type="NCBIfam" id="TIGR00737">
    <property type="entry name" value="nifR3_yhdG"/>
    <property type="match status" value="1"/>
</dbReference>
<organism evidence="13">
    <name type="scientific">bioreactor metagenome</name>
    <dbReference type="NCBI Taxonomy" id="1076179"/>
    <lineage>
        <taxon>unclassified sequences</taxon>
        <taxon>metagenomes</taxon>
        <taxon>ecological metagenomes</taxon>
    </lineage>
</organism>
<evidence type="ECO:0000256" key="7">
    <source>
        <dbReference type="ARBA" id="ARBA00022857"/>
    </source>
</evidence>
<dbReference type="InterPro" id="IPR024036">
    <property type="entry name" value="tRNA-dHydroUridine_Synthase_C"/>
</dbReference>
<dbReference type="PROSITE" id="PS01136">
    <property type="entry name" value="UPF0034"/>
    <property type="match status" value="1"/>
</dbReference>
<feature type="domain" description="DUS-like FMN-binding" evidence="12">
    <location>
        <begin position="22"/>
        <end position="315"/>
    </location>
</feature>
<dbReference type="PIRSF" id="PIRSF006621">
    <property type="entry name" value="Dus"/>
    <property type="match status" value="1"/>
</dbReference>
<evidence type="ECO:0000256" key="4">
    <source>
        <dbReference type="ARBA" id="ARBA00022630"/>
    </source>
</evidence>
<dbReference type="GO" id="GO:0017150">
    <property type="term" value="F:tRNA dihydrouridine synthase activity"/>
    <property type="evidence" value="ECO:0007669"/>
    <property type="project" value="InterPro"/>
</dbReference>
<evidence type="ECO:0000256" key="8">
    <source>
        <dbReference type="ARBA" id="ARBA00022884"/>
    </source>
</evidence>
<dbReference type="SUPFAM" id="SSF51395">
    <property type="entry name" value="FMN-linked oxidoreductases"/>
    <property type="match status" value="1"/>
</dbReference>
<sequence length="334" mass="36843">MNDMNDMNDMGVIEVIANKGILLAPMAGVTDSAFRGICSGFGADVTYSEMISAKALTFHDQKTMTLLISDPREKQFFVQLFGHEPDIMAQGAKIALDLCPGLAGIDINMGCPTPKIVNNGDGCALMKDEKLAGRIIERVAKAVSLPVTVKFRSGWDEQSINALSFAKMAESSGAQALCVHARTRRQMYSEYSDYEIIRKVKVNARIPVIGNGDIYSAKDAERMFEKTGCNAVMVARGACGNPFLFREIREYQKTGSLPPSPSLEEKLDVAREQIALMCKNKGEYTAMRESRKIAGWYLKGVRGASAFRAHLNSLRTFSDIHLLFGQVLQYQQTE</sequence>
<comment type="cofactor">
    <cofactor evidence="1">
        <name>FMN</name>
        <dbReference type="ChEBI" id="CHEBI:58210"/>
    </cofactor>
</comment>
<accession>A0A645E6F1</accession>
<protein>
    <submittedName>
        <fullName evidence="13">Putative tRNA-dihydrouridine synthase</fullName>
        <ecNumber evidence="13">1.3.1.-</ecNumber>
    </submittedName>
</protein>
<dbReference type="InterPro" id="IPR004652">
    <property type="entry name" value="DusB-like"/>
</dbReference>
<evidence type="ECO:0000256" key="1">
    <source>
        <dbReference type="ARBA" id="ARBA00001917"/>
    </source>
</evidence>
<evidence type="ECO:0000256" key="6">
    <source>
        <dbReference type="ARBA" id="ARBA00022694"/>
    </source>
</evidence>
<dbReference type="GO" id="GO:0050660">
    <property type="term" value="F:flavin adenine dinucleotide binding"/>
    <property type="evidence" value="ECO:0007669"/>
    <property type="project" value="InterPro"/>
</dbReference>
<comment type="catalytic activity">
    <reaction evidence="11">
        <text>a 5,6-dihydrouridine in tRNA + NAD(+) = a uridine in tRNA + NADH + H(+)</text>
        <dbReference type="Rhea" id="RHEA:54452"/>
        <dbReference type="Rhea" id="RHEA-COMP:13339"/>
        <dbReference type="Rhea" id="RHEA-COMP:13887"/>
        <dbReference type="ChEBI" id="CHEBI:15378"/>
        <dbReference type="ChEBI" id="CHEBI:57540"/>
        <dbReference type="ChEBI" id="CHEBI:57945"/>
        <dbReference type="ChEBI" id="CHEBI:65315"/>
        <dbReference type="ChEBI" id="CHEBI:74443"/>
    </reaction>
</comment>
<dbReference type="InterPro" id="IPR018517">
    <property type="entry name" value="tRNA_hU_synthase_CS"/>
</dbReference>
<dbReference type="EC" id="1.3.1.-" evidence="13"/>
<dbReference type="AlphaFoldDB" id="A0A645E6F1"/>
<dbReference type="Gene3D" id="1.10.1200.80">
    <property type="entry name" value="Putative flavin oxidoreducatase, domain 2"/>
    <property type="match status" value="1"/>
</dbReference>
<dbReference type="Pfam" id="PF01207">
    <property type="entry name" value="Dus"/>
    <property type="match status" value="1"/>
</dbReference>
<keyword evidence="9 13" id="KW-0560">Oxidoreductase</keyword>
<reference evidence="13" key="1">
    <citation type="submission" date="2019-08" db="EMBL/GenBank/DDBJ databases">
        <authorList>
            <person name="Kucharzyk K."/>
            <person name="Murdoch R.W."/>
            <person name="Higgins S."/>
            <person name="Loffler F."/>
        </authorList>
    </citation>
    <scope>NUCLEOTIDE SEQUENCE</scope>
</reference>
<keyword evidence="3" id="KW-0820">tRNA-binding</keyword>
<dbReference type="PANTHER" id="PTHR45846">
    <property type="entry name" value="TRNA-DIHYDROURIDINE(47) SYNTHASE [NAD(P)(+)]-LIKE"/>
    <property type="match status" value="1"/>
</dbReference>
<comment type="catalytic activity">
    <reaction evidence="10">
        <text>a 5,6-dihydrouridine in tRNA + NADP(+) = a uridine in tRNA + NADPH + H(+)</text>
        <dbReference type="Rhea" id="RHEA:23624"/>
        <dbReference type="Rhea" id="RHEA-COMP:13339"/>
        <dbReference type="Rhea" id="RHEA-COMP:13887"/>
        <dbReference type="ChEBI" id="CHEBI:15378"/>
        <dbReference type="ChEBI" id="CHEBI:57783"/>
        <dbReference type="ChEBI" id="CHEBI:58349"/>
        <dbReference type="ChEBI" id="CHEBI:65315"/>
        <dbReference type="ChEBI" id="CHEBI:74443"/>
    </reaction>
</comment>
<evidence type="ECO:0000256" key="9">
    <source>
        <dbReference type="ARBA" id="ARBA00023002"/>
    </source>
</evidence>
<evidence type="ECO:0000256" key="11">
    <source>
        <dbReference type="ARBA" id="ARBA00048802"/>
    </source>
</evidence>
<dbReference type="GO" id="GO:0000049">
    <property type="term" value="F:tRNA binding"/>
    <property type="evidence" value="ECO:0007669"/>
    <property type="project" value="UniProtKB-KW"/>
</dbReference>
<proteinExistence type="predicted"/>
<dbReference type="CDD" id="cd02801">
    <property type="entry name" value="DUS_like_FMN"/>
    <property type="match status" value="1"/>
</dbReference>
<evidence type="ECO:0000256" key="5">
    <source>
        <dbReference type="ARBA" id="ARBA00022643"/>
    </source>
</evidence>
<dbReference type="InterPro" id="IPR035587">
    <property type="entry name" value="DUS-like_FMN-bd"/>
</dbReference>
<keyword evidence="4" id="KW-0285">Flavoprotein</keyword>
<keyword evidence="6" id="KW-0819">tRNA processing</keyword>
<dbReference type="Gene3D" id="3.20.20.70">
    <property type="entry name" value="Aldolase class I"/>
    <property type="match status" value="1"/>
</dbReference>
<dbReference type="InterPro" id="IPR013785">
    <property type="entry name" value="Aldolase_TIM"/>
</dbReference>
<name>A0A645E6F1_9ZZZZ</name>
<dbReference type="InterPro" id="IPR001269">
    <property type="entry name" value="DUS_fam"/>
</dbReference>
<dbReference type="EMBL" id="VSSQ01043667">
    <property type="protein sequence ID" value="MPM97380.1"/>
    <property type="molecule type" value="Genomic_DNA"/>
</dbReference>
<keyword evidence="8" id="KW-0694">RNA-binding</keyword>
<comment type="function">
    <text evidence="2">Catalyzes the synthesis of 5,6-dihydrouridine (D), a modified base found in the D-loop of most tRNAs, via the reduction of the C5-C6 double bond in target uridines.</text>
</comment>
<keyword evidence="5" id="KW-0288">FMN</keyword>
<evidence type="ECO:0000313" key="13">
    <source>
        <dbReference type="EMBL" id="MPM97380.1"/>
    </source>
</evidence>
<gene>
    <name evidence="13" type="primary">dus_44</name>
    <name evidence="13" type="ORF">SDC9_144553</name>
</gene>
<evidence type="ECO:0000256" key="2">
    <source>
        <dbReference type="ARBA" id="ARBA00002790"/>
    </source>
</evidence>
<evidence type="ECO:0000259" key="12">
    <source>
        <dbReference type="Pfam" id="PF01207"/>
    </source>
</evidence>
<comment type="caution">
    <text evidence="13">The sequence shown here is derived from an EMBL/GenBank/DDBJ whole genome shotgun (WGS) entry which is preliminary data.</text>
</comment>
<evidence type="ECO:0000256" key="10">
    <source>
        <dbReference type="ARBA" id="ARBA00048205"/>
    </source>
</evidence>
<keyword evidence="7" id="KW-0521">NADP</keyword>
<evidence type="ECO:0000256" key="3">
    <source>
        <dbReference type="ARBA" id="ARBA00022555"/>
    </source>
</evidence>